<keyword evidence="2" id="KW-1185">Reference proteome</keyword>
<dbReference type="RefSeq" id="WP_004228052.1">
    <property type="nucleotide sequence ID" value="NZ_AEUV02000002.1"/>
</dbReference>
<name>G5JMJ6_STRCG</name>
<dbReference type="GO" id="GO:0042742">
    <property type="term" value="P:defense response to bacterium"/>
    <property type="evidence" value="ECO:0007669"/>
    <property type="project" value="InterPro"/>
</dbReference>
<dbReference type="Proteomes" id="UP000004322">
    <property type="component" value="Unassembled WGS sequence"/>
</dbReference>
<dbReference type="InterPro" id="IPR019493">
    <property type="entry name" value="Bacteriocin_IIb_lactacin-rel"/>
</dbReference>
<dbReference type="EMBL" id="AEUV02000002">
    <property type="protein sequence ID" value="EHI74626.1"/>
    <property type="molecule type" value="Genomic_DNA"/>
</dbReference>
<proteinExistence type="predicted"/>
<gene>
    <name evidence="1" type="ORF">STRCR_1258</name>
</gene>
<sequence length="66" mass="6723">MNNLILEQFDVVDEKTLSEINGGDGVAQCIIGTAGGAIWGNAAFGLIGAGVGTFIGNTVFCTPEAY</sequence>
<evidence type="ECO:0000313" key="2">
    <source>
        <dbReference type="Proteomes" id="UP000004322"/>
    </source>
</evidence>
<reference evidence="1" key="1">
    <citation type="submission" date="2011-07" db="EMBL/GenBank/DDBJ databases">
        <authorList>
            <person name="Stanhope M.J."/>
            <person name="Durkin A.S."/>
            <person name="Hostetler J."/>
            <person name="Kim M."/>
            <person name="Radune D."/>
            <person name="Singh I."/>
            <person name="Town C.D."/>
        </authorList>
    </citation>
    <scope>NUCLEOTIDE SEQUENCE [LARGE SCALE GENOMIC DNA]</scope>
    <source>
        <strain evidence="1">HS-6</strain>
    </source>
</reference>
<evidence type="ECO:0000313" key="1">
    <source>
        <dbReference type="EMBL" id="EHI74626.1"/>
    </source>
</evidence>
<dbReference type="AlphaFoldDB" id="G5JMJ6"/>
<protein>
    <submittedName>
        <fullName evidence="1">Bacteriocin BlpI family protein</fullName>
    </submittedName>
</protein>
<comment type="caution">
    <text evidence="1">The sequence shown here is derived from an EMBL/GenBank/DDBJ whole genome shotgun (WGS) entry which is preliminary data.</text>
</comment>
<accession>G5JMJ6</accession>
<dbReference type="Pfam" id="PF10439">
    <property type="entry name" value="Bacteriocin_IIc"/>
    <property type="match status" value="1"/>
</dbReference>
<organism evidence="1 2">
    <name type="scientific">Streptococcus criceti HS-6</name>
    <dbReference type="NCBI Taxonomy" id="873449"/>
    <lineage>
        <taxon>Bacteria</taxon>
        <taxon>Bacillati</taxon>
        <taxon>Bacillota</taxon>
        <taxon>Bacilli</taxon>
        <taxon>Lactobacillales</taxon>
        <taxon>Streptococcaceae</taxon>
        <taxon>Streptococcus</taxon>
    </lineage>
</organism>